<evidence type="ECO:0000256" key="7">
    <source>
        <dbReference type="ARBA" id="ARBA00022777"/>
    </source>
</evidence>
<evidence type="ECO:0000256" key="5">
    <source>
        <dbReference type="ARBA" id="ARBA00022679"/>
    </source>
</evidence>
<feature type="transmembrane region" description="Helical" evidence="10">
    <location>
        <begin position="231"/>
        <end position="253"/>
    </location>
</feature>
<dbReference type="SUPFAM" id="SSF55874">
    <property type="entry name" value="ATPase domain of HSP90 chaperone/DNA topoisomerase II/histidine kinase"/>
    <property type="match status" value="1"/>
</dbReference>
<name>A0A5C4SRR7_9FLAO</name>
<evidence type="ECO:0000256" key="6">
    <source>
        <dbReference type="ARBA" id="ARBA00022741"/>
    </source>
</evidence>
<dbReference type="Gene3D" id="3.30.565.10">
    <property type="entry name" value="Histidine kinase-like ATPase, C-terminal domain"/>
    <property type="match status" value="1"/>
</dbReference>
<evidence type="ECO:0000256" key="8">
    <source>
        <dbReference type="ARBA" id="ARBA00022840"/>
    </source>
</evidence>
<feature type="transmembrane region" description="Helical" evidence="10">
    <location>
        <begin position="6"/>
        <end position="27"/>
    </location>
</feature>
<evidence type="ECO:0000256" key="10">
    <source>
        <dbReference type="SAM" id="Phobius"/>
    </source>
</evidence>
<keyword evidence="5" id="KW-0808">Transferase</keyword>
<dbReference type="PROSITE" id="PS50885">
    <property type="entry name" value="HAMP"/>
    <property type="match status" value="1"/>
</dbReference>
<evidence type="ECO:0000256" key="3">
    <source>
        <dbReference type="ARBA" id="ARBA00012438"/>
    </source>
</evidence>
<comment type="catalytic activity">
    <reaction evidence="1">
        <text>ATP + protein L-histidine = ADP + protein N-phospho-L-histidine.</text>
        <dbReference type="EC" id="2.7.13.3"/>
    </reaction>
</comment>
<dbReference type="GO" id="GO:0005524">
    <property type="term" value="F:ATP binding"/>
    <property type="evidence" value="ECO:0007669"/>
    <property type="project" value="UniProtKB-KW"/>
</dbReference>
<dbReference type="Pfam" id="PF07730">
    <property type="entry name" value="HisKA_3"/>
    <property type="match status" value="1"/>
</dbReference>
<dbReference type="EMBL" id="VDCS01000001">
    <property type="protein sequence ID" value="TNJ47073.1"/>
    <property type="molecule type" value="Genomic_DNA"/>
</dbReference>
<keyword evidence="14" id="KW-1185">Reference proteome</keyword>
<dbReference type="InterPro" id="IPR003660">
    <property type="entry name" value="HAMP_dom"/>
</dbReference>
<sequence length="554" mass="62684">MSLRTLILIIMNSLILLVIIMLSITFYNQFSNTIDDRILRQLNSIKTLKKVQIESLLQNEWDAFVSNHTSSDSLDSLNIHVPNEVIKSSGIYDFTNYHQDGNTSIVLVIKEGYEIKTKCINQDKITAILLERTGMGNSGESYLVGQDFKMRSPSRFLPKKTPSNIVVNTKGVIDAFSSKKESGKGVFKDYRGVEVYSAYGFINVSNLNLVILSEMDLSEATAPLQKLKIRLLGLIFIIMLVAIVLSLFLTKIITTPVINMQRSLKIMAAGDYNEINEFKKVSNEIREMFDALAQLKKSLQGAVNFSNEIGDMNLNAQYEPKSEHDLLGMSLIKMRDKLIEFRSNETKNSMETKRLLVDGLEKERQRLARELHDGIGPILTSLKFYIENKIESKTQRLEMKKIVDATISEIRLMSNALMPSNLDDFGVGAAMTNFVDNIKKYSDVDIVFEDLTKTEHSKITKNQAINIFRIGQELINNALKHANATHIRLSLSEFDHFISFFYFDDGKGFNIHEVKLGSGIINIKERVDICNGSVQINSKQGSTTFEIELPIDDE</sequence>
<dbReference type="InterPro" id="IPR005467">
    <property type="entry name" value="His_kinase_dom"/>
</dbReference>
<keyword evidence="10" id="KW-0472">Membrane</keyword>
<evidence type="ECO:0000256" key="4">
    <source>
        <dbReference type="ARBA" id="ARBA00022553"/>
    </source>
</evidence>
<dbReference type="AlphaFoldDB" id="A0A5C4SRR7"/>
<keyword evidence="10" id="KW-1133">Transmembrane helix</keyword>
<dbReference type="InterPro" id="IPR011712">
    <property type="entry name" value="Sig_transdc_His_kin_sub3_dim/P"/>
</dbReference>
<dbReference type="SMART" id="SM00387">
    <property type="entry name" value="HATPase_c"/>
    <property type="match status" value="1"/>
</dbReference>
<organism evidence="13 14">
    <name type="scientific">Allotamlana fucoidanivorans</name>
    <dbReference type="NCBI Taxonomy" id="2583814"/>
    <lineage>
        <taxon>Bacteria</taxon>
        <taxon>Pseudomonadati</taxon>
        <taxon>Bacteroidota</taxon>
        <taxon>Flavobacteriia</taxon>
        <taxon>Flavobacteriales</taxon>
        <taxon>Flavobacteriaceae</taxon>
        <taxon>Allotamlana</taxon>
    </lineage>
</organism>
<dbReference type="InterPro" id="IPR036890">
    <property type="entry name" value="HATPase_C_sf"/>
</dbReference>
<evidence type="ECO:0000256" key="1">
    <source>
        <dbReference type="ARBA" id="ARBA00000085"/>
    </source>
</evidence>
<dbReference type="EC" id="2.7.13.3" evidence="3"/>
<feature type="domain" description="HAMP" evidence="12">
    <location>
        <begin position="251"/>
        <end position="304"/>
    </location>
</feature>
<keyword evidence="8" id="KW-0067">ATP-binding</keyword>
<dbReference type="Gene3D" id="6.10.340.10">
    <property type="match status" value="1"/>
</dbReference>
<comment type="subcellular location">
    <subcellularLocation>
        <location evidence="2">Membrane</location>
    </subcellularLocation>
</comment>
<dbReference type="GO" id="GO:0016020">
    <property type="term" value="C:membrane"/>
    <property type="evidence" value="ECO:0007669"/>
    <property type="project" value="UniProtKB-SubCell"/>
</dbReference>
<keyword evidence="9" id="KW-0902">Two-component regulatory system</keyword>
<reference evidence="13 14" key="1">
    <citation type="submission" date="2019-05" db="EMBL/GenBank/DDBJ databases">
        <title>Tamlana fucoidanivorans sp. nov., isolated from the surface of algae collected from Fujian province in China.</title>
        <authorList>
            <person name="Li J."/>
        </authorList>
    </citation>
    <scope>NUCLEOTIDE SEQUENCE [LARGE SCALE GENOMIC DNA]</scope>
    <source>
        <strain evidence="13 14">CW2-9</strain>
    </source>
</reference>
<keyword evidence="4" id="KW-0597">Phosphoprotein</keyword>
<keyword evidence="7" id="KW-0418">Kinase</keyword>
<dbReference type="Pfam" id="PF02518">
    <property type="entry name" value="HATPase_c"/>
    <property type="match status" value="1"/>
</dbReference>
<dbReference type="GO" id="GO:0046983">
    <property type="term" value="F:protein dimerization activity"/>
    <property type="evidence" value="ECO:0007669"/>
    <property type="project" value="InterPro"/>
</dbReference>
<dbReference type="Proteomes" id="UP000308713">
    <property type="component" value="Unassembled WGS sequence"/>
</dbReference>
<dbReference type="PROSITE" id="PS50109">
    <property type="entry name" value="HIS_KIN"/>
    <property type="match status" value="1"/>
</dbReference>
<evidence type="ECO:0000259" key="12">
    <source>
        <dbReference type="PROSITE" id="PS50885"/>
    </source>
</evidence>
<dbReference type="GO" id="GO:0000155">
    <property type="term" value="F:phosphorelay sensor kinase activity"/>
    <property type="evidence" value="ECO:0007669"/>
    <property type="project" value="InterPro"/>
</dbReference>
<accession>A0A5C4SRR7</accession>
<gene>
    <name evidence="13" type="ORF">FGF67_00695</name>
</gene>
<evidence type="ECO:0000256" key="9">
    <source>
        <dbReference type="ARBA" id="ARBA00023012"/>
    </source>
</evidence>
<proteinExistence type="predicted"/>
<comment type="caution">
    <text evidence="13">The sequence shown here is derived from an EMBL/GenBank/DDBJ whole genome shotgun (WGS) entry which is preliminary data.</text>
</comment>
<dbReference type="PANTHER" id="PTHR24421">
    <property type="entry name" value="NITRATE/NITRITE SENSOR PROTEIN NARX-RELATED"/>
    <property type="match status" value="1"/>
</dbReference>
<keyword evidence="6" id="KW-0547">Nucleotide-binding</keyword>
<evidence type="ECO:0000313" key="14">
    <source>
        <dbReference type="Proteomes" id="UP000308713"/>
    </source>
</evidence>
<dbReference type="Gene3D" id="1.20.5.1930">
    <property type="match status" value="1"/>
</dbReference>
<feature type="domain" description="Histidine kinase" evidence="11">
    <location>
        <begin position="366"/>
        <end position="553"/>
    </location>
</feature>
<dbReference type="InterPro" id="IPR003594">
    <property type="entry name" value="HATPase_dom"/>
</dbReference>
<protein>
    <recommendedName>
        <fullName evidence="3">histidine kinase</fullName>
        <ecNumber evidence="3">2.7.13.3</ecNumber>
    </recommendedName>
</protein>
<evidence type="ECO:0000256" key="2">
    <source>
        <dbReference type="ARBA" id="ARBA00004370"/>
    </source>
</evidence>
<dbReference type="CDD" id="cd16917">
    <property type="entry name" value="HATPase_UhpB-NarQ-NarX-like"/>
    <property type="match status" value="1"/>
</dbReference>
<evidence type="ECO:0000313" key="13">
    <source>
        <dbReference type="EMBL" id="TNJ47073.1"/>
    </source>
</evidence>
<evidence type="ECO:0000259" key="11">
    <source>
        <dbReference type="PROSITE" id="PS50109"/>
    </source>
</evidence>
<dbReference type="InterPro" id="IPR050482">
    <property type="entry name" value="Sensor_HK_TwoCompSys"/>
</dbReference>
<keyword evidence="10" id="KW-0812">Transmembrane</keyword>
<dbReference type="PANTHER" id="PTHR24421:SF10">
    <property type="entry name" value="NITRATE_NITRITE SENSOR PROTEIN NARQ"/>
    <property type="match status" value="1"/>
</dbReference>